<evidence type="ECO:0000313" key="2">
    <source>
        <dbReference type="EMBL" id="GAO48262.1"/>
    </source>
</evidence>
<gene>
    <name evidence="2" type="ORF">G7K_2442-t1</name>
</gene>
<evidence type="ECO:0000313" key="3">
    <source>
        <dbReference type="Proteomes" id="UP000033140"/>
    </source>
</evidence>
<evidence type="ECO:0000256" key="1">
    <source>
        <dbReference type="SAM" id="MobiDB-lite"/>
    </source>
</evidence>
<dbReference type="AlphaFoldDB" id="A0A0E9NEI1"/>
<organism evidence="2 3">
    <name type="scientific">Saitoella complicata (strain BCRC 22490 / CBS 7301 / JCM 7358 / NBRC 10748 / NRRL Y-17804)</name>
    <dbReference type="NCBI Taxonomy" id="698492"/>
    <lineage>
        <taxon>Eukaryota</taxon>
        <taxon>Fungi</taxon>
        <taxon>Dikarya</taxon>
        <taxon>Ascomycota</taxon>
        <taxon>Taphrinomycotina</taxon>
        <taxon>Taphrinomycotina incertae sedis</taxon>
        <taxon>Saitoella</taxon>
    </lineage>
</organism>
<dbReference type="InterPro" id="IPR042332">
    <property type="entry name" value="Hsk3"/>
</dbReference>
<sequence>MHRSSTSGQPGHPSLRLSTAGPTSIKPRQFAHLQSQLAQLQAHLSDLENHVRVTAIQAEAIRRLGGLQGGLFMAASRVLGEESAREPTEDPL</sequence>
<name>A0A0E9NEI1_SAICN</name>
<dbReference type="Proteomes" id="UP000033140">
    <property type="component" value="Unassembled WGS sequence"/>
</dbReference>
<reference evidence="2 3" key="1">
    <citation type="journal article" date="2011" name="J. Gen. Appl. Microbiol.">
        <title>Draft genome sequencing of the enigmatic yeast Saitoella complicata.</title>
        <authorList>
            <person name="Nishida H."/>
            <person name="Hamamoto M."/>
            <person name="Sugiyama J."/>
        </authorList>
    </citation>
    <scope>NUCLEOTIDE SEQUENCE [LARGE SCALE GENOMIC DNA]</scope>
    <source>
        <strain evidence="2 3">NRRL Y-17804</strain>
    </source>
</reference>
<dbReference type="InterPro" id="IPR013183">
    <property type="entry name" value="Hsk3-like"/>
</dbReference>
<dbReference type="PANTHER" id="PTHR28289:SF1">
    <property type="entry name" value="DASH COMPLEX SUBUNIT HSK3"/>
    <property type="match status" value="1"/>
</dbReference>
<proteinExistence type="predicted"/>
<dbReference type="Pfam" id="PF08227">
    <property type="entry name" value="DASH_Hsk3"/>
    <property type="match status" value="1"/>
</dbReference>
<dbReference type="GO" id="GO:0008608">
    <property type="term" value="P:attachment of spindle microtubules to kinetochore"/>
    <property type="evidence" value="ECO:0007669"/>
    <property type="project" value="InterPro"/>
</dbReference>
<keyword evidence="3" id="KW-1185">Reference proteome</keyword>
<dbReference type="STRING" id="698492.A0A0E9NEI1"/>
<dbReference type="GO" id="GO:0042729">
    <property type="term" value="C:DASH complex"/>
    <property type="evidence" value="ECO:0007669"/>
    <property type="project" value="TreeGrafter"/>
</dbReference>
<comment type="caution">
    <text evidence="2">The sequence shown here is derived from an EMBL/GenBank/DDBJ whole genome shotgun (WGS) entry which is preliminary data.</text>
</comment>
<reference evidence="2 3" key="3">
    <citation type="journal article" date="2015" name="Genome Announc.">
        <title>Draft Genome Sequence of the Archiascomycetous Yeast Saitoella complicata.</title>
        <authorList>
            <person name="Yamauchi K."/>
            <person name="Kondo S."/>
            <person name="Hamamoto M."/>
            <person name="Takahashi Y."/>
            <person name="Ogura Y."/>
            <person name="Hayashi T."/>
            <person name="Nishida H."/>
        </authorList>
    </citation>
    <scope>NUCLEOTIDE SEQUENCE [LARGE SCALE GENOMIC DNA]</scope>
    <source>
        <strain evidence="2 3">NRRL Y-17804</strain>
    </source>
</reference>
<dbReference type="GO" id="GO:0051010">
    <property type="term" value="F:microtubule plus-end binding"/>
    <property type="evidence" value="ECO:0007669"/>
    <property type="project" value="TreeGrafter"/>
</dbReference>
<dbReference type="PANTHER" id="PTHR28289">
    <property type="entry name" value="DASH COMPLEX SUBUNIT HSK3"/>
    <property type="match status" value="1"/>
</dbReference>
<feature type="region of interest" description="Disordered" evidence="1">
    <location>
        <begin position="1"/>
        <end position="27"/>
    </location>
</feature>
<protein>
    <submittedName>
        <fullName evidence="2">Uncharacterized protein</fullName>
    </submittedName>
</protein>
<dbReference type="OrthoDB" id="3358869at2759"/>
<accession>A0A0E9NEI1</accession>
<dbReference type="OMA" id="GMFMAAS"/>
<reference evidence="2 3" key="2">
    <citation type="journal article" date="2014" name="J. Gen. Appl. Microbiol.">
        <title>The early diverging ascomycetous budding yeast Saitoella complicata has three histone deacetylases belonging to the Clr6, Hos2, and Rpd3 lineages.</title>
        <authorList>
            <person name="Nishida H."/>
            <person name="Matsumoto T."/>
            <person name="Kondo S."/>
            <person name="Hamamoto M."/>
            <person name="Yoshikawa H."/>
        </authorList>
    </citation>
    <scope>NUCLEOTIDE SEQUENCE [LARGE SCALE GENOMIC DNA]</scope>
    <source>
        <strain evidence="2 3">NRRL Y-17804</strain>
    </source>
</reference>
<dbReference type="RefSeq" id="XP_019022483.1">
    <property type="nucleotide sequence ID" value="XM_019171686.1"/>
</dbReference>
<dbReference type="EMBL" id="BACD03000013">
    <property type="protein sequence ID" value="GAO48262.1"/>
    <property type="molecule type" value="Genomic_DNA"/>
</dbReference>